<feature type="compositionally biased region" description="Gly residues" evidence="1">
    <location>
        <begin position="88"/>
        <end position="106"/>
    </location>
</feature>
<proteinExistence type="predicted"/>
<feature type="compositionally biased region" description="Low complexity" evidence="1">
    <location>
        <begin position="351"/>
        <end position="373"/>
    </location>
</feature>
<feature type="compositionally biased region" description="Gly residues" evidence="1">
    <location>
        <begin position="278"/>
        <end position="308"/>
    </location>
</feature>
<feature type="region of interest" description="Disordered" evidence="1">
    <location>
        <begin position="1"/>
        <end position="391"/>
    </location>
</feature>
<dbReference type="EMBL" id="JAVREU010000002">
    <property type="protein sequence ID" value="MDT0387069.1"/>
    <property type="molecule type" value="Genomic_DNA"/>
</dbReference>
<feature type="compositionally biased region" description="Gly residues" evidence="1">
    <location>
        <begin position="192"/>
        <end position="230"/>
    </location>
</feature>
<feature type="compositionally biased region" description="Gly residues" evidence="1">
    <location>
        <begin position="239"/>
        <end position="257"/>
    </location>
</feature>
<feature type="compositionally biased region" description="Gly residues" evidence="1">
    <location>
        <begin position="7"/>
        <end position="23"/>
    </location>
</feature>
<organism evidence="3 4">
    <name type="scientific">Streptomyces dubilierae</name>
    <dbReference type="NCBI Taxonomy" id="3075533"/>
    <lineage>
        <taxon>Bacteria</taxon>
        <taxon>Bacillati</taxon>
        <taxon>Actinomycetota</taxon>
        <taxon>Actinomycetes</taxon>
        <taxon>Kitasatosporales</taxon>
        <taxon>Streptomycetaceae</taxon>
        <taxon>Streptomyces</taxon>
    </lineage>
</organism>
<accession>A0ABU2P4K3</accession>
<feature type="compositionally biased region" description="Gly residues" evidence="1">
    <location>
        <begin position="125"/>
        <end position="185"/>
    </location>
</feature>
<keyword evidence="2" id="KW-0812">Transmembrane</keyword>
<keyword evidence="2" id="KW-1133">Transmembrane helix</keyword>
<feature type="compositionally biased region" description="Pro residues" evidence="1">
    <location>
        <begin position="374"/>
        <end position="383"/>
    </location>
</feature>
<comment type="caution">
    <text evidence="3">The sequence shown here is derived from an EMBL/GenBank/DDBJ whole genome shotgun (WGS) entry which is preliminary data.</text>
</comment>
<reference evidence="4" key="1">
    <citation type="submission" date="2023-07" db="EMBL/GenBank/DDBJ databases">
        <title>30 novel species of actinomycetes from the DSMZ collection.</title>
        <authorList>
            <person name="Nouioui I."/>
        </authorList>
    </citation>
    <scope>NUCLEOTIDE SEQUENCE [LARGE SCALE GENOMIC DNA]</scope>
    <source>
        <strain evidence="4">DSM 41921</strain>
    </source>
</reference>
<keyword evidence="4" id="KW-1185">Reference proteome</keyword>
<name>A0ABU2P4K3_9ACTN</name>
<feature type="compositionally biased region" description="Low complexity" evidence="1">
    <location>
        <begin position="44"/>
        <end position="56"/>
    </location>
</feature>
<evidence type="ECO:0000313" key="3">
    <source>
        <dbReference type="EMBL" id="MDT0387069.1"/>
    </source>
</evidence>
<dbReference type="Proteomes" id="UP001183586">
    <property type="component" value="Unassembled WGS sequence"/>
</dbReference>
<feature type="compositionally biased region" description="Low complexity" evidence="1">
    <location>
        <begin position="268"/>
        <end position="277"/>
    </location>
</feature>
<protein>
    <recommendedName>
        <fullName evidence="5">Peptidoglycan binding domain-containing protein</fullName>
    </recommendedName>
</protein>
<evidence type="ECO:0000256" key="1">
    <source>
        <dbReference type="SAM" id="MobiDB-lite"/>
    </source>
</evidence>
<feature type="transmembrane region" description="Helical" evidence="2">
    <location>
        <begin position="397"/>
        <end position="418"/>
    </location>
</feature>
<sequence length="704" mass="67124">MSAPGGSRPGGTNGAGLPGGATGGPVAPGHGGGTGSFDVTEALSAGSRGNGSRSAPGNGGEARRDDLPYFSENGGGPDTADGFHETGTPGGSGARGPAGPTGGPVTGHGPMVPPAGGPGPFNEPGGPGGSGGFGGPGGFGGEQGAPGGPGGPGGFGGEQGAPGGPGGPGGFGGEQGAPGGPGGPGAFPEHGGPAGPGGPGGPGGFNTPGGPGAPGGPGGFTAPGGPGAPGGHDAFTEPGGPGGPGGPGSPNGFGDPGRPGAPEAFNDPGRPGAPAGPGAIGGGPAGPGAPGTRGTPGGPGAAGPGGGLSDDTAVLTPQQPAPEPPAGQGYGPRHDNVSGHTVTSGIPVVQPGAASPFGPGAPGDGPVPHTAPKLPEPVSPPPASSSKAPRKKGRNKLVLLAVGVVVAAGGLYGAGLLMNRTDVPKGTTVLGVDIGGTTRDGAVKKLDEAFDDRVGKELKLSVGGRTVALDPDNAGLQFDMDATADAAAKSDYNPVSVIGSLFGNHRVVAPDMPVDEEKLHAALESAAGASGASTDGTVVFKGGKAVPVYGKPGKGVDLAKSTKAVEEAYRAQVETGAAGTVTLPTTTQQPTVSDAEVNRVLKEIAQPAMSDLVTVRTDAAHSIDFGRLSLPKILSFKAVDGKLVDTYNLEALQEAYGQTFDGVQIEGASGKRDVTPQDVVSALRKALRGKTPEERVGVIDTNPN</sequence>
<gene>
    <name evidence="3" type="ORF">RM641_06490</name>
</gene>
<evidence type="ECO:0000256" key="2">
    <source>
        <dbReference type="SAM" id="Phobius"/>
    </source>
</evidence>
<keyword evidence="2" id="KW-0472">Membrane</keyword>
<evidence type="ECO:0000313" key="4">
    <source>
        <dbReference type="Proteomes" id="UP001183586"/>
    </source>
</evidence>
<evidence type="ECO:0008006" key="5">
    <source>
        <dbReference type="Google" id="ProtNLM"/>
    </source>
</evidence>